<protein>
    <submittedName>
        <fullName evidence="1">Uncharacterized protein</fullName>
    </submittedName>
</protein>
<evidence type="ECO:0000313" key="1">
    <source>
        <dbReference type="EMBL" id="KAI4312800.1"/>
    </source>
</evidence>
<name>A0ACB9LPW1_9MYRT</name>
<reference evidence="2" key="1">
    <citation type="journal article" date="2023" name="Front. Plant Sci.">
        <title>Chromosomal-level genome assembly of Melastoma candidum provides insights into trichome evolution.</title>
        <authorList>
            <person name="Zhong Y."/>
            <person name="Wu W."/>
            <person name="Sun C."/>
            <person name="Zou P."/>
            <person name="Liu Y."/>
            <person name="Dai S."/>
            <person name="Zhou R."/>
        </authorList>
    </citation>
    <scope>NUCLEOTIDE SEQUENCE [LARGE SCALE GENOMIC DNA]</scope>
</reference>
<evidence type="ECO:0000313" key="2">
    <source>
        <dbReference type="Proteomes" id="UP001057402"/>
    </source>
</evidence>
<keyword evidence="2" id="KW-1185">Reference proteome</keyword>
<sequence length="707" mass="74995">MSRASNSFGGGSSDRVNPFAAKPSFADASAFASKSPEFLFGRGSGPKYSAKKGTTPGQSATHAGSTPSSSFTGNHAFGGFSSAPSLGTSGFPRIGSLTTPLASGWVETMSGSTSGAPSTGAQFRSVSRNDAQSGFGAPGIGTRVTPYKVTELFEDKSFLKLHSISVMPAYMNKSHEELRWEDHGLENKGAPMGSLNPFRVDTAEHNPFLSFRTPSWTDMAARNPLSVGVQSTSAATMVSPSRSMITFPSIVLLRQPSPAVSSFSPPNTNSNIVPGIGFQVTPYMVTDLHENETFSRLHSISGIPAYSNKSHEELRWEVHRQGKQGAVTASLNIFSAESAEHGPFLSSGTSTWSNTASRNPFSIGTQNTAAATMVSPSPCVTRTTPSPFCMEASPSTFPSIAPPGQSFPAVSSFSPPNSTSNFFAPTTPANSSSSAKAAFLSPFNSSSTVQSSVSQPSLFSSSTTIPAPQQTTFPSFQPTTSAETSSQSSTISLLRPANPVELCQPSLSAAPAQSSLPPETNSSFNIGTPGQMLMTAGTCNANNIWTQPAAVTNPFGILPPVPKLSLDRSGTSQPIRYGISTSQMREKLASAQTLSRLTTNTSRGLLCRQLRLPVRKYKPGKIVSEVPFMFSNMDTGVAVPKAGAFFIPRENPRDLIIHPLPRIWTSRSEDEQSSPLNTASCVTGKIGTDQWRRQLCSRPIARQKSRH</sequence>
<gene>
    <name evidence="1" type="ORF">MLD38_037592</name>
</gene>
<dbReference type="Proteomes" id="UP001057402">
    <property type="component" value="Chromosome 11"/>
</dbReference>
<dbReference type="EMBL" id="CM042890">
    <property type="protein sequence ID" value="KAI4312800.1"/>
    <property type="molecule type" value="Genomic_DNA"/>
</dbReference>
<accession>A0ACB9LPW1</accession>
<organism evidence="1 2">
    <name type="scientific">Melastoma candidum</name>
    <dbReference type="NCBI Taxonomy" id="119954"/>
    <lineage>
        <taxon>Eukaryota</taxon>
        <taxon>Viridiplantae</taxon>
        <taxon>Streptophyta</taxon>
        <taxon>Embryophyta</taxon>
        <taxon>Tracheophyta</taxon>
        <taxon>Spermatophyta</taxon>
        <taxon>Magnoliopsida</taxon>
        <taxon>eudicotyledons</taxon>
        <taxon>Gunneridae</taxon>
        <taxon>Pentapetalae</taxon>
        <taxon>rosids</taxon>
        <taxon>malvids</taxon>
        <taxon>Myrtales</taxon>
        <taxon>Melastomataceae</taxon>
        <taxon>Melastomatoideae</taxon>
        <taxon>Melastomateae</taxon>
        <taxon>Melastoma</taxon>
    </lineage>
</organism>
<proteinExistence type="predicted"/>
<comment type="caution">
    <text evidence="1">The sequence shown here is derived from an EMBL/GenBank/DDBJ whole genome shotgun (WGS) entry which is preliminary data.</text>
</comment>